<evidence type="ECO:0000313" key="7">
    <source>
        <dbReference type="Proteomes" id="UP000516057"/>
    </source>
</evidence>
<keyword evidence="1" id="KW-0805">Transcription regulation</keyword>
<sequence length="217" mass="23500">MASKRSYHHGNLRQALIDTALELVREVGPQQLSLREVARRLGVSSGAPYRHFASRRALLTAVAEEATARLGVGMRKAVAAHPQGSLRQVEALGRAYLEWAERSPMHFRVVSGRDQIDYAASPGMDLLNKELRSLAVQALAGAQQQGEALACNADDLAVLARATVYGLARMQHDGHFVQWGPGTDRGWERAHELLALFVSLLRARAGVPPIAAGCSPP</sequence>
<dbReference type="PRINTS" id="PR00455">
    <property type="entry name" value="HTHTETR"/>
</dbReference>
<dbReference type="SUPFAM" id="SSF46689">
    <property type="entry name" value="Homeodomain-like"/>
    <property type="match status" value="1"/>
</dbReference>
<evidence type="ECO:0000256" key="1">
    <source>
        <dbReference type="ARBA" id="ARBA00023015"/>
    </source>
</evidence>
<protein>
    <submittedName>
        <fullName evidence="6">TetR/AcrR family transcriptional regulator</fullName>
    </submittedName>
</protein>
<dbReference type="EMBL" id="CP060790">
    <property type="protein sequence ID" value="QNP58704.1"/>
    <property type="molecule type" value="Genomic_DNA"/>
</dbReference>
<evidence type="ECO:0000256" key="4">
    <source>
        <dbReference type="PROSITE-ProRule" id="PRU00335"/>
    </source>
</evidence>
<dbReference type="GO" id="GO:0003700">
    <property type="term" value="F:DNA-binding transcription factor activity"/>
    <property type="evidence" value="ECO:0007669"/>
    <property type="project" value="TreeGrafter"/>
</dbReference>
<dbReference type="InterPro" id="IPR009057">
    <property type="entry name" value="Homeodomain-like_sf"/>
</dbReference>
<proteinExistence type="predicted"/>
<organism evidence="6 7">
    <name type="scientific">Paenacidovorax monticola</name>
    <dbReference type="NCBI Taxonomy" id="1926868"/>
    <lineage>
        <taxon>Bacteria</taxon>
        <taxon>Pseudomonadati</taxon>
        <taxon>Pseudomonadota</taxon>
        <taxon>Betaproteobacteria</taxon>
        <taxon>Burkholderiales</taxon>
        <taxon>Comamonadaceae</taxon>
        <taxon>Paenacidovorax</taxon>
    </lineage>
</organism>
<evidence type="ECO:0000313" key="6">
    <source>
        <dbReference type="EMBL" id="QNP58704.1"/>
    </source>
</evidence>
<keyword evidence="2 4" id="KW-0238">DNA-binding</keyword>
<dbReference type="SUPFAM" id="SSF48498">
    <property type="entry name" value="Tetracyclin repressor-like, C-terminal domain"/>
    <property type="match status" value="1"/>
</dbReference>
<evidence type="ECO:0000259" key="5">
    <source>
        <dbReference type="PROSITE" id="PS50977"/>
    </source>
</evidence>
<name>A0A7H0HDT8_9BURK</name>
<feature type="DNA-binding region" description="H-T-H motif" evidence="4">
    <location>
        <begin position="33"/>
        <end position="52"/>
    </location>
</feature>
<dbReference type="KEGG" id="amon:H9L24_17325"/>
<keyword evidence="3" id="KW-0804">Transcription</keyword>
<dbReference type="PANTHER" id="PTHR30055:SF201">
    <property type="entry name" value="TRANSCRIPTIONAL REGULATORY PROTEIN"/>
    <property type="match status" value="1"/>
</dbReference>
<reference evidence="6 7" key="1">
    <citation type="submission" date="2020-08" db="EMBL/GenBank/DDBJ databases">
        <title>Genome sequence of Acidovorax monticola KACC 19171T.</title>
        <authorList>
            <person name="Hyun D.-W."/>
            <person name="Bae J.-W."/>
        </authorList>
    </citation>
    <scope>NUCLEOTIDE SEQUENCE [LARGE SCALE GENOMIC DNA]</scope>
    <source>
        <strain evidence="6 7">KACC 19171</strain>
    </source>
</reference>
<dbReference type="GO" id="GO:0000976">
    <property type="term" value="F:transcription cis-regulatory region binding"/>
    <property type="evidence" value="ECO:0007669"/>
    <property type="project" value="TreeGrafter"/>
</dbReference>
<dbReference type="InterPro" id="IPR050109">
    <property type="entry name" value="HTH-type_TetR-like_transc_reg"/>
</dbReference>
<dbReference type="Pfam" id="PF00440">
    <property type="entry name" value="TetR_N"/>
    <property type="match status" value="1"/>
</dbReference>
<dbReference type="InterPro" id="IPR001647">
    <property type="entry name" value="HTH_TetR"/>
</dbReference>
<dbReference type="Proteomes" id="UP000516057">
    <property type="component" value="Chromosome"/>
</dbReference>
<dbReference type="RefSeq" id="WP_187735691.1">
    <property type="nucleotide sequence ID" value="NZ_CP060790.1"/>
</dbReference>
<keyword evidence="7" id="KW-1185">Reference proteome</keyword>
<accession>A0A7H0HDT8</accession>
<gene>
    <name evidence="6" type="ORF">H9L24_17325</name>
</gene>
<dbReference type="Pfam" id="PF13305">
    <property type="entry name" value="TetR_C_33"/>
    <property type="match status" value="1"/>
</dbReference>
<dbReference type="PANTHER" id="PTHR30055">
    <property type="entry name" value="HTH-TYPE TRANSCRIPTIONAL REGULATOR RUTR"/>
    <property type="match status" value="1"/>
</dbReference>
<feature type="domain" description="HTH tetR-type" evidence="5">
    <location>
        <begin position="10"/>
        <end position="70"/>
    </location>
</feature>
<dbReference type="InterPro" id="IPR025996">
    <property type="entry name" value="MT1864/Rv1816-like_C"/>
</dbReference>
<evidence type="ECO:0000256" key="2">
    <source>
        <dbReference type="ARBA" id="ARBA00023125"/>
    </source>
</evidence>
<evidence type="ECO:0000256" key="3">
    <source>
        <dbReference type="ARBA" id="ARBA00023163"/>
    </source>
</evidence>
<dbReference type="InterPro" id="IPR036271">
    <property type="entry name" value="Tet_transcr_reg_TetR-rel_C_sf"/>
</dbReference>
<dbReference type="Gene3D" id="1.10.357.10">
    <property type="entry name" value="Tetracycline Repressor, domain 2"/>
    <property type="match status" value="1"/>
</dbReference>
<dbReference type="PROSITE" id="PS50977">
    <property type="entry name" value="HTH_TETR_2"/>
    <property type="match status" value="1"/>
</dbReference>
<dbReference type="AlphaFoldDB" id="A0A7H0HDT8"/>